<dbReference type="PANTHER" id="PTHR46848:SF1">
    <property type="entry name" value="REGULATOR OF G-PROTEIN SIGNALING 3"/>
    <property type="match status" value="1"/>
</dbReference>
<comment type="caution">
    <text evidence="2">The sequence shown here is derived from an EMBL/GenBank/DDBJ whole genome shotgun (WGS) entry which is preliminary data.</text>
</comment>
<sequence>MGCMSFGVYHLPKSEVLPETRWYQLLSEATGCRKHLTVPSRNRPHLPVLQTMELRPSPIVEYLVPEVNQSVPDDSRHVISVLRSSRGSFGFSVVDACPAKVGRVDGSSCAEMAGLRTGDLIIRVNGENVSRSTSVSVSKCIRWVHI</sequence>
<accession>A0A9D3Y7U7</accession>
<evidence type="ECO:0000313" key="2">
    <source>
        <dbReference type="EMBL" id="KAH3693881.1"/>
    </source>
</evidence>
<reference evidence="2" key="2">
    <citation type="submission" date="2020-11" db="EMBL/GenBank/DDBJ databases">
        <authorList>
            <person name="McCartney M.A."/>
            <person name="Auch B."/>
            <person name="Kono T."/>
            <person name="Mallez S."/>
            <person name="Becker A."/>
            <person name="Gohl D.M."/>
            <person name="Silverstein K.A.T."/>
            <person name="Koren S."/>
            <person name="Bechman K.B."/>
            <person name="Herman A."/>
            <person name="Abrahante J.E."/>
            <person name="Garbe J."/>
        </authorList>
    </citation>
    <scope>NUCLEOTIDE SEQUENCE</scope>
    <source>
        <strain evidence="2">Duluth1</strain>
        <tissue evidence="2">Whole animal</tissue>
    </source>
</reference>
<evidence type="ECO:0000259" key="1">
    <source>
        <dbReference type="PROSITE" id="PS50106"/>
    </source>
</evidence>
<dbReference type="InterPro" id="IPR036034">
    <property type="entry name" value="PDZ_sf"/>
</dbReference>
<dbReference type="Gene3D" id="2.30.42.10">
    <property type="match status" value="1"/>
</dbReference>
<dbReference type="PROSITE" id="PS50106">
    <property type="entry name" value="PDZ"/>
    <property type="match status" value="1"/>
</dbReference>
<dbReference type="PANTHER" id="PTHR46848">
    <property type="entry name" value="REGULATOR OF G-PROTEIN SIGNALING 3"/>
    <property type="match status" value="1"/>
</dbReference>
<dbReference type="AlphaFoldDB" id="A0A9D3Y7U7"/>
<dbReference type="InterPro" id="IPR001478">
    <property type="entry name" value="PDZ"/>
</dbReference>
<proteinExistence type="predicted"/>
<organism evidence="2 3">
    <name type="scientific">Dreissena polymorpha</name>
    <name type="common">Zebra mussel</name>
    <name type="synonym">Mytilus polymorpha</name>
    <dbReference type="NCBI Taxonomy" id="45954"/>
    <lineage>
        <taxon>Eukaryota</taxon>
        <taxon>Metazoa</taxon>
        <taxon>Spiralia</taxon>
        <taxon>Lophotrochozoa</taxon>
        <taxon>Mollusca</taxon>
        <taxon>Bivalvia</taxon>
        <taxon>Autobranchia</taxon>
        <taxon>Heteroconchia</taxon>
        <taxon>Euheterodonta</taxon>
        <taxon>Imparidentia</taxon>
        <taxon>Neoheterodontei</taxon>
        <taxon>Myida</taxon>
        <taxon>Dreissenoidea</taxon>
        <taxon>Dreissenidae</taxon>
        <taxon>Dreissena</taxon>
    </lineage>
</organism>
<dbReference type="Pfam" id="PF00595">
    <property type="entry name" value="PDZ"/>
    <property type="match status" value="1"/>
</dbReference>
<dbReference type="GO" id="GO:0005886">
    <property type="term" value="C:plasma membrane"/>
    <property type="evidence" value="ECO:0007669"/>
    <property type="project" value="TreeGrafter"/>
</dbReference>
<feature type="domain" description="PDZ" evidence="1">
    <location>
        <begin position="78"/>
        <end position="142"/>
    </location>
</feature>
<name>A0A9D3Y7U7_DREPO</name>
<dbReference type="SUPFAM" id="SSF50156">
    <property type="entry name" value="PDZ domain-like"/>
    <property type="match status" value="1"/>
</dbReference>
<gene>
    <name evidence="2" type="ORF">DPMN_081320</name>
</gene>
<dbReference type="EMBL" id="JAIWYP010000016">
    <property type="protein sequence ID" value="KAH3693881.1"/>
    <property type="molecule type" value="Genomic_DNA"/>
</dbReference>
<dbReference type="GO" id="GO:0005634">
    <property type="term" value="C:nucleus"/>
    <property type="evidence" value="ECO:0007669"/>
    <property type="project" value="TreeGrafter"/>
</dbReference>
<keyword evidence="3" id="KW-1185">Reference proteome</keyword>
<protein>
    <recommendedName>
        <fullName evidence="1">PDZ domain-containing protein</fullName>
    </recommendedName>
</protein>
<reference evidence="2" key="1">
    <citation type="journal article" date="2019" name="bioRxiv">
        <title>The Genome of the Zebra Mussel, Dreissena polymorpha: A Resource for Invasive Species Research.</title>
        <authorList>
            <person name="McCartney M.A."/>
            <person name="Auch B."/>
            <person name="Kono T."/>
            <person name="Mallez S."/>
            <person name="Zhang Y."/>
            <person name="Obille A."/>
            <person name="Becker A."/>
            <person name="Abrahante J.E."/>
            <person name="Garbe J."/>
            <person name="Badalamenti J.P."/>
            <person name="Herman A."/>
            <person name="Mangelson H."/>
            <person name="Liachko I."/>
            <person name="Sullivan S."/>
            <person name="Sone E.D."/>
            <person name="Koren S."/>
            <person name="Silverstein K.A.T."/>
            <person name="Beckman K.B."/>
            <person name="Gohl D.M."/>
        </authorList>
    </citation>
    <scope>NUCLEOTIDE SEQUENCE</scope>
    <source>
        <strain evidence="2">Duluth1</strain>
        <tissue evidence="2">Whole animal</tissue>
    </source>
</reference>
<dbReference type="Proteomes" id="UP000828390">
    <property type="component" value="Unassembled WGS sequence"/>
</dbReference>
<evidence type="ECO:0000313" key="3">
    <source>
        <dbReference type="Proteomes" id="UP000828390"/>
    </source>
</evidence>